<gene>
    <name evidence="3" type="ORF">H4R34_004454</name>
</gene>
<dbReference type="GO" id="GO:0006895">
    <property type="term" value="P:Golgi to endosome transport"/>
    <property type="evidence" value="ECO:0007669"/>
    <property type="project" value="InterPro"/>
</dbReference>
<organism evidence="3 4">
    <name type="scientific">Dimargaris verticillata</name>
    <dbReference type="NCBI Taxonomy" id="2761393"/>
    <lineage>
        <taxon>Eukaryota</taxon>
        <taxon>Fungi</taxon>
        <taxon>Fungi incertae sedis</taxon>
        <taxon>Zoopagomycota</taxon>
        <taxon>Kickxellomycotina</taxon>
        <taxon>Dimargaritomycetes</taxon>
        <taxon>Dimargaritales</taxon>
        <taxon>Dimargaritaceae</taxon>
        <taxon>Dimargaris</taxon>
    </lineage>
</organism>
<proteinExistence type="predicted"/>
<dbReference type="OrthoDB" id="297643at2759"/>
<dbReference type="PANTHER" id="PTHR14042:SF24">
    <property type="entry name" value="PROTEIN DOPEY-1 HOMOLOG"/>
    <property type="match status" value="1"/>
</dbReference>
<dbReference type="Proteomes" id="UP001151582">
    <property type="component" value="Unassembled WGS sequence"/>
</dbReference>
<dbReference type="PANTHER" id="PTHR14042">
    <property type="entry name" value="DOPEY-RELATED"/>
    <property type="match status" value="1"/>
</dbReference>
<dbReference type="InterPro" id="IPR056457">
    <property type="entry name" value="DOP1_C"/>
</dbReference>
<dbReference type="EMBL" id="JANBQB010000566">
    <property type="protein sequence ID" value="KAJ1975117.1"/>
    <property type="molecule type" value="Genomic_DNA"/>
</dbReference>
<evidence type="ECO:0000259" key="2">
    <source>
        <dbReference type="Pfam" id="PF24598"/>
    </source>
</evidence>
<name>A0A9W8B050_9FUNG</name>
<dbReference type="InterPro" id="IPR040314">
    <property type="entry name" value="DOP1"/>
</dbReference>
<dbReference type="GO" id="GO:0005802">
    <property type="term" value="C:trans-Golgi network"/>
    <property type="evidence" value="ECO:0007669"/>
    <property type="project" value="TreeGrafter"/>
</dbReference>
<dbReference type="AlphaFoldDB" id="A0A9W8B050"/>
<evidence type="ECO:0000313" key="3">
    <source>
        <dbReference type="EMBL" id="KAJ1975117.1"/>
    </source>
</evidence>
<dbReference type="Pfam" id="PF24598">
    <property type="entry name" value="DOP1_C"/>
    <property type="match status" value="1"/>
</dbReference>
<protein>
    <recommendedName>
        <fullName evidence="2">DOP1-like C-terminal domain-containing protein</fullName>
    </recommendedName>
</protein>
<evidence type="ECO:0000313" key="4">
    <source>
        <dbReference type="Proteomes" id="UP001151582"/>
    </source>
</evidence>
<reference evidence="3" key="1">
    <citation type="submission" date="2022-07" db="EMBL/GenBank/DDBJ databases">
        <title>Phylogenomic reconstructions and comparative analyses of Kickxellomycotina fungi.</title>
        <authorList>
            <person name="Reynolds N.K."/>
            <person name="Stajich J.E."/>
            <person name="Barry K."/>
            <person name="Grigoriev I.V."/>
            <person name="Crous P."/>
            <person name="Smith M.E."/>
        </authorList>
    </citation>
    <scope>NUCLEOTIDE SEQUENCE</scope>
    <source>
        <strain evidence="3">RSA 567</strain>
    </source>
</reference>
<dbReference type="GO" id="GO:0005768">
    <property type="term" value="C:endosome"/>
    <property type="evidence" value="ECO:0007669"/>
    <property type="project" value="TreeGrafter"/>
</dbReference>
<feature type="region of interest" description="Disordered" evidence="1">
    <location>
        <begin position="249"/>
        <end position="272"/>
    </location>
</feature>
<evidence type="ECO:0000256" key="1">
    <source>
        <dbReference type="SAM" id="MobiDB-lite"/>
    </source>
</evidence>
<accession>A0A9W8B050</accession>
<feature type="domain" description="DOP1-like C-terminal" evidence="2">
    <location>
        <begin position="5"/>
        <end position="313"/>
    </location>
</feature>
<dbReference type="GO" id="GO:0005829">
    <property type="term" value="C:cytosol"/>
    <property type="evidence" value="ECO:0007669"/>
    <property type="project" value="GOC"/>
</dbReference>
<comment type="caution">
    <text evidence="3">The sequence shown here is derived from an EMBL/GenBank/DDBJ whole genome shotgun (WGS) entry which is preliminary data.</text>
</comment>
<sequence>MAQLIVTVLVQLASIPLVFKTWKKDVWDYFIDTTGFFVYYAMTPALLRQWTTLVNAVATSERDKVSDLLARITTASPSNLFVNREAEAITKALYLRKLAFVLFSGAQDQYLPLLPTVQEKLVELLKMPQLSTLVHIEVYLCLRVLLCRVSGRYLSNFWPVLLTDIMSQFTSILAEKHEPSLDQISLFLAMCKFLDLLLTLETGEFQHHQWMFITDTIDALYGTRSDSYALLDRMSDQLLTFGSNQAYRKGKSPIGSPTHPKRAMGTTSATQSLASSSTAGKRPLITAGAITSLQELEPFIHNISLHTYQATYSLSQPDTAYIEEWLVRDLIFTTIYGNPSVAPAGTRHSATGTRPFVLNDIVSGL</sequence>
<keyword evidence="4" id="KW-1185">Reference proteome</keyword>